<dbReference type="RefSeq" id="WP_138327865.1">
    <property type="nucleotide sequence ID" value="NZ_VCDI01000011.1"/>
</dbReference>
<dbReference type="PROSITE" id="PS00061">
    <property type="entry name" value="ADH_SHORT"/>
    <property type="match status" value="1"/>
</dbReference>
<evidence type="ECO:0000313" key="4">
    <source>
        <dbReference type="EMBL" id="TLU70704.1"/>
    </source>
</evidence>
<dbReference type="InterPro" id="IPR001509">
    <property type="entry name" value="Epimerase_deHydtase"/>
</dbReference>
<proteinExistence type="inferred from homology"/>
<dbReference type="InterPro" id="IPR036291">
    <property type="entry name" value="NAD(P)-bd_dom_sf"/>
</dbReference>
<reference evidence="4 5" key="1">
    <citation type="submission" date="2019-05" db="EMBL/GenBank/DDBJ databases">
        <authorList>
            <person name="Pankratov T."/>
            <person name="Grouzdev D."/>
        </authorList>
    </citation>
    <scope>NUCLEOTIDE SEQUENCE [LARGE SCALE GENOMIC DNA]</scope>
    <source>
        <strain evidence="4 5">KEBCLARHB70R</strain>
    </source>
</reference>
<keyword evidence="5" id="KW-1185">Reference proteome</keyword>
<evidence type="ECO:0000256" key="1">
    <source>
        <dbReference type="ARBA" id="ARBA00005125"/>
    </source>
</evidence>
<evidence type="ECO:0000313" key="5">
    <source>
        <dbReference type="Proteomes" id="UP000305654"/>
    </source>
</evidence>
<protein>
    <submittedName>
        <fullName evidence="4">NAD(P)-dependent oxidoreductase</fullName>
    </submittedName>
</protein>
<gene>
    <name evidence="4" type="ORF">FE263_20250</name>
</gene>
<dbReference type="OrthoDB" id="8770295at2"/>
<dbReference type="EMBL" id="VCDI01000011">
    <property type="protein sequence ID" value="TLU70704.1"/>
    <property type="molecule type" value="Genomic_DNA"/>
</dbReference>
<evidence type="ECO:0000259" key="3">
    <source>
        <dbReference type="Pfam" id="PF01370"/>
    </source>
</evidence>
<dbReference type="CDD" id="cd08946">
    <property type="entry name" value="SDR_e"/>
    <property type="match status" value="1"/>
</dbReference>
<dbReference type="Proteomes" id="UP000305654">
    <property type="component" value="Unassembled WGS sequence"/>
</dbReference>
<dbReference type="Gene3D" id="3.40.50.720">
    <property type="entry name" value="NAD(P)-binding Rossmann-like Domain"/>
    <property type="match status" value="1"/>
</dbReference>
<comment type="caution">
    <text evidence="4">The sequence shown here is derived from an EMBL/GenBank/DDBJ whole genome shotgun (WGS) entry which is preliminary data.</text>
</comment>
<sequence>MTQTILVTGAAGLLGRAVCDRLRQDGQRVIATDLVASPSGSRAVLLADLTDIHRLHAITADGPLNGIVHCGAFSGPMVGIDNPYRLVSVNVMGTVNLLELARIRKCRRIVCCSSTSAYGPTPRAPVVPGPVPEDVALAPSSVYGATKAALEPLVAGYARQHGVDGVALRLSWIYGPGRTTDCVIRTMLTDALHGRITRLAWGQDFHRQFLHVDDAARALVLALQAPPLPRRVYTITGERYLTLGDLAGIVRDLLPGADIALEAGPDPLDDDQAQFDTAAAQRDLGFMPAISLEDGIRGYAEWLDARRDGAFA</sequence>
<comment type="similarity">
    <text evidence="2">Belongs to the NAD(P)-dependent epimerase/dehydratase family.</text>
</comment>
<dbReference type="InterPro" id="IPR020904">
    <property type="entry name" value="Sc_DH/Rdtase_CS"/>
</dbReference>
<comment type="pathway">
    <text evidence="1">Bacterial outer membrane biogenesis; LPS O-antigen biosynthesis.</text>
</comment>
<dbReference type="SUPFAM" id="SSF51735">
    <property type="entry name" value="NAD(P)-binding Rossmann-fold domains"/>
    <property type="match status" value="1"/>
</dbReference>
<feature type="domain" description="NAD-dependent epimerase/dehydratase" evidence="3">
    <location>
        <begin position="5"/>
        <end position="226"/>
    </location>
</feature>
<organism evidence="4 5">
    <name type="scientific">Lichenicoccus roseus</name>
    <dbReference type="NCBI Taxonomy" id="2683649"/>
    <lineage>
        <taxon>Bacteria</taxon>
        <taxon>Pseudomonadati</taxon>
        <taxon>Pseudomonadota</taxon>
        <taxon>Alphaproteobacteria</taxon>
        <taxon>Acetobacterales</taxon>
        <taxon>Acetobacteraceae</taxon>
        <taxon>Lichenicoccus</taxon>
    </lineage>
</organism>
<dbReference type="Pfam" id="PF01370">
    <property type="entry name" value="Epimerase"/>
    <property type="match status" value="1"/>
</dbReference>
<dbReference type="AlphaFoldDB" id="A0A5R9IYZ2"/>
<dbReference type="PANTHER" id="PTHR43000">
    <property type="entry name" value="DTDP-D-GLUCOSE 4,6-DEHYDRATASE-RELATED"/>
    <property type="match status" value="1"/>
</dbReference>
<accession>A0A5R9IYZ2</accession>
<evidence type="ECO:0000256" key="2">
    <source>
        <dbReference type="ARBA" id="ARBA00007637"/>
    </source>
</evidence>
<name>A0A5R9IYZ2_9PROT</name>